<sequence>MFEEAHVFWVQTKIDIPIPARLHPVFLPLFVGSWLDEEFHFHLLEFARTENEVAWRNFVAEALSGLANAKWWLLASCIHHI</sequence>
<proteinExistence type="predicted"/>
<name>A0A6J7HUJ4_9ZZZZ</name>
<reference evidence="1" key="1">
    <citation type="submission" date="2020-05" db="EMBL/GenBank/DDBJ databases">
        <authorList>
            <person name="Chiriac C."/>
            <person name="Salcher M."/>
            <person name="Ghai R."/>
            <person name="Kavagutti S V."/>
        </authorList>
    </citation>
    <scope>NUCLEOTIDE SEQUENCE</scope>
</reference>
<protein>
    <submittedName>
        <fullName evidence="1">Unannotated protein</fullName>
    </submittedName>
</protein>
<accession>A0A6J7HUJ4</accession>
<gene>
    <name evidence="1" type="ORF">UFOPK3576_01626</name>
</gene>
<dbReference type="EMBL" id="CAFBMO010000110">
    <property type="protein sequence ID" value="CAB4920050.1"/>
    <property type="molecule type" value="Genomic_DNA"/>
</dbReference>
<evidence type="ECO:0000313" key="1">
    <source>
        <dbReference type="EMBL" id="CAB4920050.1"/>
    </source>
</evidence>
<organism evidence="1">
    <name type="scientific">freshwater metagenome</name>
    <dbReference type="NCBI Taxonomy" id="449393"/>
    <lineage>
        <taxon>unclassified sequences</taxon>
        <taxon>metagenomes</taxon>
        <taxon>ecological metagenomes</taxon>
    </lineage>
</organism>
<dbReference type="AlphaFoldDB" id="A0A6J7HUJ4"/>